<reference evidence="2 3" key="1">
    <citation type="submission" date="2019-05" db="EMBL/GenBank/DDBJ databases">
        <title>Another draft genome of Portunus trituberculatus and its Hox gene families provides insights of decapod evolution.</title>
        <authorList>
            <person name="Jeong J.-H."/>
            <person name="Song I."/>
            <person name="Kim S."/>
            <person name="Choi T."/>
            <person name="Kim D."/>
            <person name="Ryu S."/>
            <person name="Kim W."/>
        </authorList>
    </citation>
    <scope>NUCLEOTIDE SEQUENCE [LARGE SCALE GENOMIC DNA]</scope>
    <source>
        <tissue evidence="2">Muscle</tissue>
    </source>
</reference>
<comment type="caution">
    <text evidence="2">The sequence shown here is derived from an EMBL/GenBank/DDBJ whole genome shotgun (WGS) entry which is preliminary data.</text>
</comment>
<proteinExistence type="predicted"/>
<gene>
    <name evidence="2" type="ORF">E2C01_009335</name>
</gene>
<evidence type="ECO:0000313" key="2">
    <source>
        <dbReference type="EMBL" id="MPC16510.1"/>
    </source>
</evidence>
<dbReference type="Proteomes" id="UP000324222">
    <property type="component" value="Unassembled WGS sequence"/>
</dbReference>
<feature type="region of interest" description="Disordered" evidence="1">
    <location>
        <begin position="48"/>
        <end position="68"/>
    </location>
</feature>
<evidence type="ECO:0000256" key="1">
    <source>
        <dbReference type="SAM" id="MobiDB-lite"/>
    </source>
</evidence>
<feature type="region of interest" description="Disordered" evidence="1">
    <location>
        <begin position="1"/>
        <end position="22"/>
    </location>
</feature>
<sequence>MHNLDDIARAGKTPHEHNERLTPTCHKRPLYLWKSLNRRTQFDPRLEQFTHSSPSCSSFPRDWSIMST</sequence>
<feature type="compositionally biased region" description="Polar residues" evidence="1">
    <location>
        <begin position="49"/>
        <end position="58"/>
    </location>
</feature>
<protein>
    <submittedName>
        <fullName evidence="2">Uncharacterized protein</fullName>
    </submittedName>
</protein>
<evidence type="ECO:0000313" key="3">
    <source>
        <dbReference type="Proteomes" id="UP000324222"/>
    </source>
</evidence>
<name>A0A5B7D4D0_PORTR</name>
<dbReference type="EMBL" id="VSRR010000512">
    <property type="protein sequence ID" value="MPC16510.1"/>
    <property type="molecule type" value="Genomic_DNA"/>
</dbReference>
<keyword evidence="3" id="KW-1185">Reference proteome</keyword>
<dbReference type="AlphaFoldDB" id="A0A5B7D4D0"/>
<organism evidence="2 3">
    <name type="scientific">Portunus trituberculatus</name>
    <name type="common">Swimming crab</name>
    <name type="synonym">Neptunus trituberculatus</name>
    <dbReference type="NCBI Taxonomy" id="210409"/>
    <lineage>
        <taxon>Eukaryota</taxon>
        <taxon>Metazoa</taxon>
        <taxon>Ecdysozoa</taxon>
        <taxon>Arthropoda</taxon>
        <taxon>Crustacea</taxon>
        <taxon>Multicrustacea</taxon>
        <taxon>Malacostraca</taxon>
        <taxon>Eumalacostraca</taxon>
        <taxon>Eucarida</taxon>
        <taxon>Decapoda</taxon>
        <taxon>Pleocyemata</taxon>
        <taxon>Brachyura</taxon>
        <taxon>Eubrachyura</taxon>
        <taxon>Portunoidea</taxon>
        <taxon>Portunidae</taxon>
        <taxon>Portuninae</taxon>
        <taxon>Portunus</taxon>
    </lineage>
</organism>
<accession>A0A5B7D4D0</accession>
<feature type="compositionally biased region" description="Basic and acidic residues" evidence="1">
    <location>
        <begin position="1"/>
        <end position="20"/>
    </location>
</feature>